<gene>
    <name evidence="2" type="ORF">F5544_05260</name>
</gene>
<proteinExistence type="predicted"/>
<sequence>MAGDLCGPRTRADGEISMANERLKADAVMALEALEDQLSGIAELQRRRMALTGTAFACDKRIRVTVNAAGVLVDTQFADDIDELSYEEIAAAMTSAVQSAAADVERQADELMRPLLETRAKLPKLSDIFDGAPDFGAPAPLAPHDGSKPPSPVPFADPRWSGSLVTESD</sequence>
<dbReference type="EMBL" id="CP046172">
    <property type="protein sequence ID" value="QIS08964.1"/>
    <property type="molecule type" value="Genomic_DNA"/>
</dbReference>
<name>A0A6G9Y744_9NOCA</name>
<reference evidence="2 3" key="1">
    <citation type="journal article" date="2019" name="ACS Chem. Biol.">
        <title>Identification and Mobilization of a Cryptic Antibiotic Biosynthesis Gene Locus from a Human-Pathogenic Nocardia Isolate.</title>
        <authorList>
            <person name="Herisse M."/>
            <person name="Ishida K."/>
            <person name="Porter J.L."/>
            <person name="Howden B."/>
            <person name="Hertweck C."/>
            <person name="Stinear T.P."/>
            <person name="Pidot S.J."/>
        </authorList>
    </citation>
    <scope>NUCLEOTIDE SEQUENCE [LARGE SCALE GENOMIC DNA]</scope>
    <source>
        <strain evidence="2 3">AUSMDU00012717</strain>
    </source>
</reference>
<accession>A0A6G9Y744</accession>
<dbReference type="AlphaFoldDB" id="A0A6G9Y744"/>
<dbReference type="KEGG" id="nah:F5544_05260"/>
<dbReference type="GO" id="GO:0003677">
    <property type="term" value="F:DNA binding"/>
    <property type="evidence" value="ECO:0007669"/>
    <property type="project" value="UniProtKB-KW"/>
</dbReference>
<dbReference type="SUPFAM" id="SSF82607">
    <property type="entry name" value="YbaB-like"/>
    <property type="match status" value="1"/>
</dbReference>
<organism evidence="2 3">
    <name type="scientific">Nocardia arthritidis</name>
    <dbReference type="NCBI Taxonomy" id="228602"/>
    <lineage>
        <taxon>Bacteria</taxon>
        <taxon>Bacillati</taxon>
        <taxon>Actinomycetota</taxon>
        <taxon>Actinomycetes</taxon>
        <taxon>Mycobacteriales</taxon>
        <taxon>Nocardiaceae</taxon>
        <taxon>Nocardia</taxon>
    </lineage>
</organism>
<keyword evidence="2" id="KW-0238">DNA-binding</keyword>
<evidence type="ECO:0000256" key="1">
    <source>
        <dbReference type="SAM" id="MobiDB-lite"/>
    </source>
</evidence>
<dbReference type="Gene3D" id="3.30.1310.10">
    <property type="entry name" value="Nucleoid-associated protein YbaB-like domain"/>
    <property type="match status" value="1"/>
</dbReference>
<protein>
    <submittedName>
        <fullName evidence="2">YbaB/EbfC family DNA-binding protein</fullName>
    </submittedName>
</protein>
<evidence type="ECO:0000313" key="2">
    <source>
        <dbReference type="EMBL" id="QIS08964.1"/>
    </source>
</evidence>
<dbReference type="Proteomes" id="UP000503540">
    <property type="component" value="Chromosome"/>
</dbReference>
<evidence type="ECO:0000313" key="3">
    <source>
        <dbReference type="Proteomes" id="UP000503540"/>
    </source>
</evidence>
<feature type="region of interest" description="Disordered" evidence="1">
    <location>
        <begin position="131"/>
        <end position="169"/>
    </location>
</feature>
<dbReference type="InterPro" id="IPR036894">
    <property type="entry name" value="YbaB-like_sf"/>
</dbReference>
<dbReference type="Pfam" id="PF02575">
    <property type="entry name" value="YbaB_DNA_bd"/>
    <property type="match status" value="1"/>
</dbReference>
<keyword evidence="3" id="KW-1185">Reference proteome</keyword>
<dbReference type="InterPro" id="IPR004401">
    <property type="entry name" value="YbaB/EbfC"/>
</dbReference>